<evidence type="ECO:0000256" key="3">
    <source>
        <dbReference type="SAM" id="SignalP"/>
    </source>
</evidence>
<keyword evidence="2" id="KW-0812">Transmembrane</keyword>
<proteinExistence type="predicted"/>
<comment type="caution">
    <text evidence="4">The sequence shown here is derived from an EMBL/GenBank/DDBJ whole genome shotgun (WGS) entry which is preliminary data.</text>
</comment>
<accession>A0ABD3QBJ7</accession>
<protein>
    <recommendedName>
        <fullName evidence="6">Transmembrane protein</fullName>
    </recommendedName>
</protein>
<dbReference type="EMBL" id="JABMIG020000055">
    <property type="protein sequence ID" value="KAL3797432.1"/>
    <property type="molecule type" value="Genomic_DNA"/>
</dbReference>
<keyword evidence="2" id="KW-0472">Membrane</keyword>
<feature type="region of interest" description="Disordered" evidence="1">
    <location>
        <begin position="71"/>
        <end position="90"/>
    </location>
</feature>
<reference evidence="4 5" key="1">
    <citation type="journal article" date="2020" name="G3 (Bethesda)">
        <title>Improved Reference Genome for Cyclotella cryptica CCMP332, a Model for Cell Wall Morphogenesis, Salinity Adaptation, and Lipid Production in Diatoms (Bacillariophyta).</title>
        <authorList>
            <person name="Roberts W.R."/>
            <person name="Downey K.M."/>
            <person name="Ruck E.C."/>
            <person name="Traller J.C."/>
            <person name="Alverson A.J."/>
        </authorList>
    </citation>
    <scope>NUCLEOTIDE SEQUENCE [LARGE SCALE GENOMIC DNA]</scope>
    <source>
        <strain evidence="4 5">CCMP332</strain>
    </source>
</reference>
<feature type="chain" id="PRO_5044821208" description="Transmembrane protein" evidence="3">
    <location>
        <begin position="24"/>
        <end position="193"/>
    </location>
</feature>
<evidence type="ECO:0000256" key="2">
    <source>
        <dbReference type="SAM" id="Phobius"/>
    </source>
</evidence>
<feature type="signal peptide" evidence="3">
    <location>
        <begin position="1"/>
        <end position="23"/>
    </location>
</feature>
<evidence type="ECO:0008006" key="6">
    <source>
        <dbReference type="Google" id="ProtNLM"/>
    </source>
</evidence>
<dbReference type="AlphaFoldDB" id="A0ABD3QBJ7"/>
<evidence type="ECO:0000256" key="1">
    <source>
        <dbReference type="SAM" id="MobiDB-lite"/>
    </source>
</evidence>
<evidence type="ECO:0000313" key="4">
    <source>
        <dbReference type="EMBL" id="KAL3797432.1"/>
    </source>
</evidence>
<evidence type="ECO:0000313" key="5">
    <source>
        <dbReference type="Proteomes" id="UP001516023"/>
    </source>
</evidence>
<keyword evidence="3" id="KW-0732">Signal</keyword>
<keyword evidence="2" id="KW-1133">Transmembrane helix</keyword>
<feature type="transmembrane region" description="Helical" evidence="2">
    <location>
        <begin position="163"/>
        <end position="181"/>
    </location>
</feature>
<keyword evidence="5" id="KW-1185">Reference proteome</keyword>
<name>A0ABD3QBJ7_9STRA</name>
<dbReference type="Proteomes" id="UP001516023">
    <property type="component" value="Unassembled WGS sequence"/>
</dbReference>
<sequence>MKISNLFLVTLATAATTPCFASANNGIVVFENVHQQSASLRGLKKTKTADAAELDVSDDVPAAEPTADVAVAPAEGEGDTDAQAPAEGEGGDATGEFRFCNLVLGPIIFNRSRALPYASLEKEEDTDDTAEEDIDEAFSADDEAGAEAEETAVGVEGGQVSPYVWYSVGGVVALVVAYFACCKKSDDGYSRIQ</sequence>
<gene>
    <name evidence="4" type="ORF">HJC23_010558</name>
</gene>
<organism evidence="4 5">
    <name type="scientific">Cyclotella cryptica</name>
    <dbReference type="NCBI Taxonomy" id="29204"/>
    <lineage>
        <taxon>Eukaryota</taxon>
        <taxon>Sar</taxon>
        <taxon>Stramenopiles</taxon>
        <taxon>Ochrophyta</taxon>
        <taxon>Bacillariophyta</taxon>
        <taxon>Coscinodiscophyceae</taxon>
        <taxon>Thalassiosirophycidae</taxon>
        <taxon>Stephanodiscales</taxon>
        <taxon>Stephanodiscaceae</taxon>
        <taxon>Cyclotella</taxon>
    </lineage>
</organism>